<name>A0AAW1L5N5_POPJA</name>
<organism evidence="1 2">
    <name type="scientific">Popillia japonica</name>
    <name type="common">Japanese beetle</name>
    <dbReference type="NCBI Taxonomy" id="7064"/>
    <lineage>
        <taxon>Eukaryota</taxon>
        <taxon>Metazoa</taxon>
        <taxon>Ecdysozoa</taxon>
        <taxon>Arthropoda</taxon>
        <taxon>Hexapoda</taxon>
        <taxon>Insecta</taxon>
        <taxon>Pterygota</taxon>
        <taxon>Neoptera</taxon>
        <taxon>Endopterygota</taxon>
        <taxon>Coleoptera</taxon>
        <taxon>Polyphaga</taxon>
        <taxon>Scarabaeiformia</taxon>
        <taxon>Scarabaeidae</taxon>
        <taxon>Rutelinae</taxon>
        <taxon>Popillia</taxon>
    </lineage>
</organism>
<dbReference type="EMBL" id="JASPKY010000165">
    <property type="protein sequence ID" value="KAK9728943.1"/>
    <property type="molecule type" value="Genomic_DNA"/>
</dbReference>
<protein>
    <submittedName>
        <fullName evidence="1">Uncharacterized protein</fullName>
    </submittedName>
</protein>
<dbReference type="Proteomes" id="UP001458880">
    <property type="component" value="Unassembled WGS sequence"/>
</dbReference>
<gene>
    <name evidence="1" type="ORF">QE152_g16944</name>
</gene>
<evidence type="ECO:0000313" key="2">
    <source>
        <dbReference type="Proteomes" id="UP001458880"/>
    </source>
</evidence>
<dbReference type="AlphaFoldDB" id="A0AAW1L5N5"/>
<keyword evidence="2" id="KW-1185">Reference proteome</keyword>
<accession>A0AAW1L5N5</accession>
<evidence type="ECO:0000313" key="1">
    <source>
        <dbReference type="EMBL" id="KAK9728943.1"/>
    </source>
</evidence>
<proteinExistence type="predicted"/>
<comment type="caution">
    <text evidence="1">The sequence shown here is derived from an EMBL/GenBank/DDBJ whole genome shotgun (WGS) entry which is preliminary data.</text>
</comment>
<reference evidence="1 2" key="1">
    <citation type="journal article" date="2024" name="BMC Genomics">
        <title>De novo assembly and annotation of Popillia japonica's genome with initial clues to its potential as an invasive pest.</title>
        <authorList>
            <person name="Cucini C."/>
            <person name="Boschi S."/>
            <person name="Funari R."/>
            <person name="Cardaioli E."/>
            <person name="Iannotti N."/>
            <person name="Marturano G."/>
            <person name="Paoli F."/>
            <person name="Bruttini M."/>
            <person name="Carapelli A."/>
            <person name="Frati F."/>
            <person name="Nardi F."/>
        </authorList>
    </citation>
    <scope>NUCLEOTIDE SEQUENCE [LARGE SCALE GENOMIC DNA]</scope>
    <source>
        <strain evidence="1">DMR45628</strain>
    </source>
</reference>
<sequence>MRSVSVQVSLEDINKELEDKKRVTLKKIKSAMEENDTFINLAGILDEKWTQDIYKVTETGGINATAKIGHDGDYAILIDPARRISTKSLKQEA</sequence>